<keyword evidence="2 9" id="KW-0328">Glycosyltransferase</keyword>
<accession>B4S7C5</accession>
<dbReference type="PANTHER" id="PTHR11051">
    <property type="entry name" value="GLYCOSYL HYDROLASE-RELATED"/>
    <property type="match status" value="1"/>
</dbReference>
<dbReference type="Pfam" id="PF03636">
    <property type="entry name" value="Glyco_hydro_65N"/>
    <property type="match status" value="1"/>
</dbReference>
<evidence type="ECO:0000256" key="2">
    <source>
        <dbReference type="ARBA" id="ARBA00022676"/>
    </source>
</evidence>
<reference evidence="9" key="1">
    <citation type="submission" date="2008-06" db="EMBL/GenBank/DDBJ databases">
        <title>Complete sequence of chromosome of Prosthecochloris aestuarii DSM 271.</title>
        <authorList>
            <consortium name="US DOE Joint Genome Institute"/>
            <person name="Lucas S."/>
            <person name="Copeland A."/>
            <person name="Lapidus A."/>
            <person name="Glavina del Rio T."/>
            <person name="Dalin E."/>
            <person name="Tice H."/>
            <person name="Bruce D."/>
            <person name="Goodwin L."/>
            <person name="Pitluck S."/>
            <person name="Schmutz J."/>
            <person name="Larimer F."/>
            <person name="Land M."/>
            <person name="Hauser L."/>
            <person name="Kyrpides N."/>
            <person name="Anderson I."/>
            <person name="Liu Z."/>
            <person name="Li T."/>
            <person name="Zhao F."/>
            <person name="Overmann J."/>
            <person name="Bryant D.A."/>
            <person name="Richardson P."/>
        </authorList>
    </citation>
    <scope>NUCLEOTIDE SEQUENCE [LARGE SCALE GENOMIC DNA]</scope>
    <source>
        <strain evidence="9">DSM 271</strain>
    </source>
</reference>
<dbReference type="Gene3D" id="2.70.98.40">
    <property type="entry name" value="Glycoside hydrolase, family 65, N-terminal domain"/>
    <property type="match status" value="1"/>
</dbReference>
<name>B4S7C5_PROA2</name>
<dbReference type="Pfam" id="PF03633">
    <property type="entry name" value="Glyco_hydro_65C"/>
    <property type="match status" value="1"/>
</dbReference>
<dbReference type="InterPro" id="IPR005195">
    <property type="entry name" value="Glyco_hydro_65_M"/>
</dbReference>
<evidence type="ECO:0000259" key="7">
    <source>
        <dbReference type="Pfam" id="PF03633"/>
    </source>
</evidence>
<feature type="domain" description="Glycoside hydrolase family 65 central catalytic" evidence="6">
    <location>
        <begin position="330"/>
        <end position="702"/>
    </location>
</feature>
<dbReference type="InterPro" id="IPR008928">
    <property type="entry name" value="6-hairpin_glycosidase_sf"/>
</dbReference>
<feature type="domain" description="Glycoside hydrolase family 65 N-terminal" evidence="8">
    <location>
        <begin position="37"/>
        <end position="274"/>
    </location>
</feature>
<evidence type="ECO:0000313" key="10">
    <source>
        <dbReference type="Proteomes" id="UP000002725"/>
    </source>
</evidence>
<dbReference type="STRING" id="290512.Paes_0919"/>
<dbReference type="PIRSF" id="PIRSF036289">
    <property type="entry name" value="Glycosyl_hydrolase_malt_phosph"/>
    <property type="match status" value="1"/>
</dbReference>
<dbReference type="HOGENOM" id="CLU_006285_2_1_10"/>
<dbReference type="GO" id="GO:0005975">
    <property type="term" value="P:carbohydrate metabolic process"/>
    <property type="evidence" value="ECO:0007669"/>
    <property type="project" value="InterPro"/>
</dbReference>
<dbReference type="Pfam" id="PF03632">
    <property type="entry name" value="Glyco_hydro_65m"/>
    <property type="match status" value="1"/>
</dbReference>
<dbReference type="InterPro" id="IPR005196">
    <property type="entry name" value="Glyco_hydro_65_N"/>
</dbReference>
<gene>
    <name evidence="9" type="ordered locus">Paes_0919</name>
</gene>
<proteinExistence type="inferred from homology"/>
<evidence type="ECO:0000256" key="1">
    <source>
        <dbReference type="ARBA" id="ARBA00006768"/>
    </source>
</evidence>
<keyword evidence="10" id="KW-1185">Reference proteome</keyword>
<feature type="active site" description="Proton donor" evidence="4">
    <location>
        <position position="501"/>
    </location>
</feature>
<evidence type="ECO:0000256" key="5">
    <source>
        <dbReference type="PIRSR" id="PIRSR036289-51"/>
    </source>
</evidence>
<dbReference type="Gene3D" id="2.60.420.10">
    <property type="entry name" value="Maltose phosphorylase, domain 3"/>
    <property type="match status" value="1"/>
</dbReference>
<protein>
    <submittedName>
        <fullName evidence="9">Kojibiose phosphorylase</fullName>
        <ecNumber evidence="9">2.4.1.230</ecNumber>
    </submittedName>
</protein>
<dbReference type="InterPro" id="IPR017045">
    <property type="entry name" value="Malt_Pase/Glycosyl_Hdrlase"/>
</dbReference>
<feature type="binding site" evidence="5">
    <location>
        <begin position="614"/>
        <end position="615"/>
    </location>
    <ligand>
        <name>substrate</name>
    </ligand>
</feature>
<dbReference type="Gene3D" id="1.50.10.10">
    <property type="match status" value="1"/>
</dbReference>
<dbReference type="SUPFAM" id="SSF48208">
    <property type="entry name" value="Six-hairpin glycosidases"/>
    <property type="match status" value="1"/>
</dbReference>
<organism evidence="9 10">
    <name type="scientific">Prosthecochloris aestuarii (strain DSM 271 / SK 413)</name>
    <dbReference type="NCBI Taxonomy" id="290512"/>
    <lineage>
        <taxon>Bacteria</taxon>
        <taxon>Pseudomonadati</taxon>
        <taxon>Chlorobiota</taxon>
        <taxon>Chlorobiia</taxon>
        <taxon>Chlorobiales</taxon>
        <taxon>Chlorobiaceae</taxon>
        <taxon>Prosthecochloris</taxon>
    </lineage>
</organism>
<dbReference type="Proteomes" id="UP000002725">
    <property type="component" value="Chromosome"/>
</dbReference>
<dbReference type="EC" id="2.4.1.230" evidence="9"/>
<dbReference type="InterPro" id="IPR005194">
    <property type="entry name" value="Glyco_hydro_65_C"/>
</dbReference>
<evidence type="ECO:0000256" key="3">
    <source>
        <dbReference type="ARBA" id="ARBA00022679"/>
    </source>
</evidence>
<dbReference type="SUPFAM" id="SSF74650">
    <property type="entry name" value="Galactose mutarotase-like"/>
    <property type="match status" value="1"/>
</dbReference>
<evidence type="ECO:0000256" key="4">
    <source>
        <dbReference type="PIRSR" id="PIRSR036289-50"/>
    </source>
</evidence>
<dbReference type="InterPro" id="IPR011013">
    <property type="entry name" value="Gal_mutarotase_sf_dom"/>
</dbReference>
<dbReference type="GO" id="GO:0030246">
    <property type="term" value="F:carbohydrate binding"/>
    <property type="evidence" value="ECO:0007669"/>
    <property type="project" value="InterPro"/>
</dbReference>
<feature type="domain" description="Glycoside hydrolase family 65 C-terminal" evidence="7">
    <location>
        <begin position="714"/>
        <end position="758"/>
    </location>
</feature>
<dbReference type="CAZy" id="GH65">
    <property type="family name" value="Glycoside Hydrolase Family 65"/>
</dbReference>
<dbReference type="InterPro" id="IPR012341">
    <property type="entry name" value="6hp_glycosidase-like_sf"/>
</dbReference>
<comment type="similarity">
    <text evidence="1">Belongs to the glycosyl hydrolase 65 family.</text>
</comment>
<dbReference type="AlphaFoldDB" id="B4S7C5"/>
<keyword evidence="3 9" id="KW-0808">Transferase</keyword>
<evidence type="ECO:0000259" key="8">
    <source>
        <dbReference type="Pfam" id="PF03636"/>
    </source>
</evidence>
<sequence length="794" mass="91964">MLQIAEHGHRDTGDDLAQLLSLSSRPWLLRRAGFSKDPRRLQINETLMTIGNGYLNIRGSLEELPEGSCRGMYINGVYDRSEADVEELVKCPVWTDVSVWIDGLKISPATCRVLRHEQVLDMKKGILHRVSRLRTPSGKILTLSTVKLVCFHAVHHGYMRVSVLAENFSGNIRVLSGLNGDVFNRGFFEGERLKHLHLERIERGRNLMYLEMKTRERQIHIAHAASWRMLEGQSRNVRWEPRIYGEKFTSEMTLSAEKGSLSEFEKFAVVMTSREVKKECMFSESVRELKWFLRKGAFQEIQEHISQWDECWKQADITIEGDCEAQEAIRYNIYQLLINGPRTVGSVGAKFLSSEGYLGHVFWDTEIFVFPFYLYNFPSMARNMLLYRYETLPGALLNAERAGYRGARYGWETATTGEDVTPRFASKLERTIRLIYTGVEEEHIVSDVIYALERYVRVTGDMDFLRQCGLEMIFLTARYWASRVWKEGDGYEIHTVIGPDEFHEHVNNNAYTNFLVRWHLRLAAIVFRHFSRTGDKGFMRVCRNLDLKSTEVSRWSEISRSLKFGIDPDTFLIEQFDGYFSLSDHGVRRHDRKGRPVLPAGITYRTIGKTRLIKQADVLMLFLLFPHSFSSEVKQANYDFYEPRTLHKSSLSHSAHAMVGLDIGDHQHAYRYFMKTVRVDLDNLHGNTDLGIHAAAVGGAWQTVVMGFGGLTLKSDRIVLNPWLPGSWRRLVFRVQWRERIIELDISHEQTLIRIVASREMIVPCTFRNRCFRIRSNIRYVLRDRPLSCSIGED</sequence>
<feature type="binding site" evidence="5">
    <location>
        <begin position="363"/>
        <end position="364"/>
    </location>
    <ligand>
        <name>substrate</name>
    </ligand>
</feature>
<dbReference type="RefSeq" id="WP_012505499.1">
    <property type="nucleotide sequence ID" value="NC_011059.1"/>
</dbReference>
<dbReference type="InterPro" id="IPR037018">
    <property type="entry name" value="GH65_N"/>
</dbReference>
<evidence type="ECO:0000313" key="9">
    <source>
        <dbReference type="EMBL" id="ACF45962.1"/>
    </source>
</evidence>
<dbReference type="eggNOG" id="COG1554">
    <property type="taxonomic scope" value="Bacteria"/>
</dbReference>
<dbReference type="GO" id="GO:0004553">
    <property type="term" value="F:hydrolase activity, hydrolyzing O-glycosyl compounds"/>
    <property type="evidence" value="ECO:0007669"/>
    <property type="project" value="TreeGrafter"/>
</dbReference>
<evidence type="ECO:0000259" key="6">
    <source>
        <dbReference type="Pfam" id="PF03632"/>
    </source>
</evidence>
<dbReference type="GO" id="GO:0033831">
    <property type="term" value="F:kojibiose phosphorylase activity"/>
    <property type="evidence" value="ECO:0007669"/>
    <property type="project" value="UniProtKB-EC"/>
</dbReference>
<dbReference type="KEGG" id="paa:Paes_0919"/>
<dbReference type="EMBL" id="CP001108">
    <property type="protein sequence ID" value="ACF45962.1"/>
    <property type="molecule type" value="Genomic_DNA"/>
</dbReference>
<dbReference type="PANTHER" id="PTHR11051:SF8">
    <property type="entry name" value="PROTEIN-GLUCOSYLGALACTOSYLHYDROXYLYSINE GLUCOSIDASE"/>
    <property type="match status" value="1"/>
</dbReference>